<dbReference type="InterPro" id="IPR050931">
    <property type="entry name" value="Mito_Protein_Transport_Metaxin"/>
</dbReference>
<evidence type="ECO:0000313" key="4">
    <source>
        <dbReference type="Proteomes" id="UP001164746"/>
    </source>
</evidence>
<dbReference type="Pfam" id="PF17171">
    <property type="entry name" value="GST_C_6"/>
    <property type="match status" value="1"/>
</dbReference>
<accession>A0ABY7E7J5</accession>
<gene>
    <name evidence="3" type="ORF">MAR_020543</name>
</gene>
<feature type="domain" description="Thioredoxin-like fold" evidence="2">
    <location>
        <begin position="25"/>
        <end position="80"/>
    </location>
</feature>
<organism evidence="3 4">
    <name type="scientific">Mya arenaria</name>
    <name type="common">Soft-shell clam</name>
    <dbReference type="NCBI Taxonomy" id="6604"/>
    <lineage>
        <taxon>Eukaryota</taxon>
        <taxon>Metazoa</taxon>
        <taxon>Spiralia</taxon>
        <taxon>Lophotrochozoa</taxon>
        <taxon>Mollusca</taxon>
        <taxon>Bivalvia</taxon>
        <taxon>Autobranchia</taxon>
        <taxon>Heteroconchia</taxon>
        <taxon>Euheterodonta</taxon>
        <taxon>Imparidentia</taxon>
        <taxon>Neoheterodontei</taxon>
        <taxon>Myida</taxon>
        <taxon>Myoidea</taxon>
        <taxon>Myidae</taxon>
        <taxon>Mya</taxon>
    </lineage>
</organism>
<dbReference type="EMBL" id="CP111016">
    <property type="protein sequence ID" value="WAR05174.1"/>
    <property type="molecule type" value="Genomic_DNA"/>
</dbReference>
<dbReference type="PANTHER" id="PTHR12289">
    <property type="entry name" value="METAXIN RELATED"/>
    <property type="match status" value="1"/>
</dbReference>
<feature type="domain" description="Metaxin glutathione S-transferase" evidence="1">
    <location>
        <begin position="129"/>
        <end position="190"/>
    </location>
</feature>
<keyword evidence="4" id="KW-1185">Reference proteome</keyword>
<protein>
    <submittedName>
        <fullName evidence="3">MTX2-like protein</fullName>
    </submittedName>
</protein>
<proteinExistence type="predicted"/>
<reference evidence="3" key="1">
    <citation type="submission" date="2022-11" db="EMBL/GenBank/DDBJ databases">
        <title>Centuries of genome instability and evolution in soft-shell clam transmissible cancer (bioRxiv).</title>
        <authorList>
            <person name="Hart S.F.M."/>
            <person name="Yonemitsu M.A."/>
            <person name="Giersch R.M."/>
            <person name="Beal B.F."/>
            <person name="Arriagada G."/>
            <person name="Davis B.W."/>
            <person name="Ostrander E.A."/>
            <person name="Goff S.P."/>
            <person name="Metzger M.J."/>
        </authorList>
    </citation>
    <scope>NUCLEOTIDE SEQUENCE</scope>
    <source>
        <strain evidence="3">MELC-2E11</strain>
        <tissue evidence="3">Siphon/mantle</tissue>
    </source>
</reference>
<evidence type="ECO:0000259" key="1">
    <source>
        <dbReference type="Pfam" id="PF17171"/>
    </source>
</evidence>
<dbReference type="SUPFAM" id="SSF47616">
    <property type="entry name" value="GST C-terminal domain-like"/>
    <property type="match status" value="1"/>
</dbReference>
<dbReference type="Gene3D" id="1.20.1050.10">
    <property type="match status" value="1"/>
</dbReference>
<evidence type="ECO:0000313" key="3">
    <source>
        <dbReference type="EMBL" id="WAR05174.1"/>
    </source>
</evidence>
<dbReference type="Proteomes" id="UP001164746">
    <property type="component" value="Chromosome 5"/>
</dbReference>
<name>A0ABY7E7J5_MYAAR</name>
<sequence>MTSLLMEAVKVELGVEQITFPDYAACLSVKTYLHMCGLNFTTELKINAEEMSPSGKVPFIQIGPFLISEMEPIISAVQTRVTRERYGCMQPWPLNRILPCKKYFDIKRKLSVVDWLNKSFNEVCEEVITCCEALSERLGTQDFFFGKKPTELDALVFGHLFTLLTTDLPNKEFAQVIGKYDNLVQFCKRVDQKYYKQLDNDY</sequence>
<dbReference type="InterPro" id="IPR033468">
    <property type="entry name" value="Metaxin_GST"/>
</dbReference>
<dbReference type="InterPro" id="IPR012336">
    <property type="entry name" value="Thioredoxin-like_fold"/>
</dbReference>
<dbReference type="PANTHER" id="PTHR12289:SF38">
    <property type="entry name" value="METAXIN-2"/>
    <property type="match status" value="1"/>
</dbReference>
<dbReference type="InterPro" id="IPR036282">
    <property type="entry name" value="Glutathione-S-Trfase_C_sf"/>
</dbReference>
<dbReference type="Pfam" id="PF17172">
    <property type="entry name" value="GST_N_4"/>
    <property type="match status" value="1"/>
</dbReference>
<evidence type="ECO:0000259" key="2">
    <source>
        <dbReference type="Pfam" id="PF17172"/>
    </source>
</evidence>